<dbReference type="Pfam" id="PF07494">
    <property type="entry name" value="Reg_prop"/>
    <property type="match status" value="1"/>
</dbReference>
<evidence type="ECO:0000313" key="1">
    <source>
        <dbReference type="EMBL" id="KAA6308279.1"/>
    </source>
</evidence>
<reference evidence="1" key="1">
    <citation type="submission" date="2019-03" db="EMBL/GenBank/DDBJ databases">
        <title>Single cell metagenomics reveals metabolic interactions within the superorganism composed of flagellate Streblomastix strix and complex community of Bacteroidetes bacteria on its surface.</title>
        <authorList>
            <person name="Treitli S.C."/>
            <person name="Kolisko M."/>
            <person name="Husnik F."/>
            <person name="Keeling P."/>
            <person name="Hampl V."/>
        </authorList>
    </citation>
    <scope>NUCLEOTIDE SEQUENCE</scope>
    <source>
        <strain evidence="1">STM</strain>
    </source>
</reference>
<dbReference type="InterPro" id="IPR011110">
    <property type="entry name" value="Reg_prop"/>
</dbReference>
<comment type="caution">
    <text evidence="1">The sequence shown here is derived from an EMBL/GenBank/DDBJ whole genome shotgun (WGS) entry which is preliminary data.</text>
</comment>
<dbReference type="EC" id="2.7.13.3" evidence="1"/>
<dbReference type="InterPro" id="IPR015943">
    <property type="entry name" value="WD40/YVTN_repeat-like_dom_sf"/>
</dbReference>
<feature type="non-terminal residue" evidence="1">
    <location>
        <position position="228"/>
    </location>
</feature>
<accession>A0A5J4PIC5</accession>
<dbReference type="GO" id="GO:0004673">
    <property type="term" value="F:protein histidine kinase activity"/>
    <property type="evidence" value="ECO:0007669"/>
    <property type="project" value="UniProtKB-EC"/>
</dbReference>
<proteinExistence type="predicted"/>
<name>A0A5J4PIC5_9ZZZZ</name>
<dbReference type="SUPFAM" id="SSF63829">
    <property type="entry name" value="Calcium-dependent phosphotriesterase"/>
    <property type="match status" value="1"/>
</dbReference>
<keyword evidence="1" id="KW-0808">Transferase</keyword>
<keyword evidence="1" id="KW-0418">Kinase</keyword>
<dbReference type="AlphaFoldDB" id="A0A5J4PIC5"/>
<protein>
    <submittedName>
        <fullName evidence="1">Sensor histidine kinase TmoS</fullName>
        <ecNumber evidence="1">2.7.13.3</ecNumber>
    </submittedName>
</protein>
<dbReference type="EMBL" id="SNRY01008582">
    <property type="protein sequence ID" value="KAA6308279.1"/>
    <property type="molecule type" value="Genomic_DNA"/>
</dbReference>
<gene>
    <name evidence="1" type="ORF">EZS27_040040</name>
</gene>
<dbReference type="Gene3D" id="2.130.10.10">
    <property type="entry name" value="YVTN repeat-like/Quinoprotein amine dehydrogenase"/>
    <property type="match status" value="1"/>
</dbReference>
<organism evidence="1">
    <name type="scientific">termite gut metagenome</name>
    <dbReference type="NCBI Taxonomy" id="433724"/>
    <lineage>
        <taxon>unclassified sequences</taxon>
        <taxon>metagenomes</taxon>
        <taxon>organismal metagenomes</taxon>
    </lineage>
</organism>
<sequence length="228" mass="26144">MKRQRLYSILFLFFAFLPVSAIPSITVEHYTVNRGLPSNLVYCSLKDSDGFMWFGTLYGLCSFDGIKFKIYNNHDSFFYSENPPRKIQTIAEDKNGFLWIKTADEKAYVFDRKKERFHLLCNEAENHAEGTTVIKIQKTPDGEIFILTGDKKLLCACTTSEKPTDVQLLHDFTPSLINGKDSFLTHNVLGETNEFINWIGADYHIYSYRKGTDLAKKHSNVILAEIGM</sequence>